<feature type="transmembrane region" description="Helical" evidence="5">
    <location>
        <begin position="47"/>
        <end position="65"/>
    </location>
</feature>
<evidence type="ECO:0000256" key="1">
    <source>
        <dbReference type="ARBA" id="ARBA00004141"/>
    </source>
</evidence>
<reference evidence="6 7" key="1">
    <citation type="submission" date="2016-10" db="EMBL/GenBank/DDBJ databases">
        <authorList>
            <person name="de Groot N.N."/>
        </authorList>
    </citation>
    <scope>NUCLEOTIDE SEQUENCE [LARGE SCALE GENOMIC DNA]</scope>
    <source>
        <strain evidence="6 7">DSM 21019</strain>
    </source>
</reference>
<dbReference type="STRING" id="400055.SAMN04490243_2056"/>
<gene>
    <name evidence="6" type="ORF">SAMN04490243_2056</name>
</gene>
<evidence type="ECO:0000256" key="3">
    <source>
        <dbReference type="ARBA" id="ARBA00022989"/>
    </source>
</evidence>
<dbReference type="RefSeq" id="WP_092982503.1">
    <property type="nucleotide sequence ID" value="NZ_FOYQ01000002.1"/>
</dbReference>
<evidence type="ECO:0000256" key="5">
    <source>
        <dbReference type="SAM" id="Phobius"/>
    </source>
</evidence>
<proteinExistence type="predicted"/>
<organism evidence="6 7">
    <name type="scientific">Robiginitalea myxolifaciens</name>
    <dbReference type="NCBI Taxonomy" id="400055"/>
    <lineage>
        <taxon>Bacteria</taxon>
        <taxon>Pseudomonadati</taxon>
        <taxon>Bacteroidota</taxon>
        <taxon>Flavobacteriia</taxon>
        <taxon>Flavobacteriales</taxon>
        <taxon>Flavobacteriaceae</taxon>
        <taxon>Robiginitalea</taxon>
    </lineage>
</organism>
<comment type="subcellular location">
    <subcellularLocation>
        <location evidence="1">Membrane</location>
        <topology evidence="1">Multi-pass membrane protein</topology>
    </subcellularLocation>
</comment>
<keyword evidence="4 5" id="KW-0472">Membrane</keyword>
<dbReference type="GO" id="GO:0016020">
    <property type="term" value="C:membrane"/>
    <property type="evidence" value="ECO:0007669"/>
    <property type="project" value="UniProtKB-SubCell"/>
</dbReference>
<keyword evidence="3 5" id="KW-1133">Transmembrane helix</keyword>
<keyword evidence="7" id="KW-1185">Reference proteome</keyword>
<sequence length="117" mass="13103">MNSIGPLALTLLLFSAISFLFFGVTCLYSPYMMLEFKRYGLSKYRKLTGILQLAGALALLIGLWFLPLALLGSMGLSMLMVLGFITRIRIKDSFLKSTPSLFYALVNLALFFVLFNE</sequence>
<evidence type="ECO:0000256" key="2">
    <source>
        <dbReference type="ARBA" id="ARBA00022692"/>
    </source>
</evidence>
<evidence type="ECO:0000313" key="7">
    <source>
        <dbReference type="Proteomes" id="UP000199534"/>
    </source>
</evidence>
<evidence type="ECO:0000313" key="6">
    <source>
        <dbReference type="EMBL" id="SFR48245.1"/>
    </source>
</evidence>
<keyword evidence="2 5" id="KW-0812">Transmembrane</keyword>
<dbReference type="AlphaFoldDB" id="A0A1I6H1A8"/>
<feature type="transmembrane region" description="Helical" evidence="5">
    <location>
        <begin position="100"/>
        <end position="116"/>
    </location>
</feature>
<protein>
    <submittedName>
        <fullName evidence="6">DoxX-like family protein</fullName>
    </submittedName>
</protein>
<dbReference type="InterPro" id="IPR032808">
    <property type="entry name" value="DoxX"/>
</dbReference>
<name>A0A1I6H1A8_9FLAO</name>
<dbReference type="Proteomes" id="UP000199534">
    <property type="component" value="Unassembled WGS sequence"/>
</dbReference>
<evidence type="ECO:0000256" key="4">
    <source>
        <dbReference type="ARBA" id="ARBA00023136"/>
    </source>
</evidence>
<accession>A0A1I6H1A8</accession>
<dbReference type="Pfam" id="PF13564">
    <property type="entry name" value="DoxX_2"/>
    <property type="match status" value="1"/>
</dbReference>
<dbReference type="EMBL" id="FOYQ01000002">
    <property type="protein sequence ID" value="SFR48245.1"/>
    <property type="molecule type" value="Genomic_DNA"/>
</dbReference>
<feature type="transmembrane region" description="Helical" evidence="5">
    <location>
        <begin position="6"/>
        <end position="27"/>
    </location>
</feature>